<dbReference type="PROSITE" id="PS50293">
    <property type="entry name" value="TPR_REGION"/>
    <property type="match status" value="2"/>
</dbReference>
<protein>
    <submittedName>
        <fullName evidence="4">Uncharacterized protein</fullName>
    </submittedName>
</protein>
<sequence>MDNKESTVNTIRKTTATVRSTSVLPRYIRRVIKNFLLVWLDANLDESKQDFKNSLTNLQQLVVSIRTFTDAEQCIRFIKDTKEEKIVLIISGSLGQTVIPNICACSQLDSIYVFCSNQSVHEQWTKDVLKVKGVHTSIESICNALQVESARCDRDLASISCHGIDSLFMYAHLLKEALLEINDNDTKHIKELSDYCRLQDNISNDELDKIATDYYRFTPIWWYTAPYFIYSMLNRGLRLFDINIIVKMGFFIRHLHQDIEQLYREQRSTATTTPFEVYRGQGLSLKDLNKMKRSKGGLMAFNNFLSTSRNRNIALSGFARPAALVSAKSVGILFAMTIDPTLCKSSATPYADVRKVGFYHGQEEEILFSIYTIFRIDEIERIDSEHRNRLWQVKLTLVSNDDAPLNKLTAHTREELIGTRGWSRVGNILIRMEQSTKAEQLFQLILANISTTDEDQANYNYQLGCMYTVMKTYSKAISSYEQALKIYETKLPAAHPLLATCCNNIGTDYKSIGEYSKALSFYQRAVDINKEALASNHLSWTTSSTMTSCSLLATSYNNIGGLYYMSGNYAQALLFYKRALTMKENTLPPNHPSFATCYNNIGLVFDSMGKYSKALSFYQQALDVDRKNLPATRELIVEVKRNIKLVKKKM</sequence>
<dbReference type="SMART" id="SM00028">
    <property type="entry name" value="TPR"/>
    <property type="match status" value="5"/>
</dbReference>
<dbReference type="SUPFAM" id="SSF56399">
    <property type="entry name" value="ADP-ribosylation"/>
    <property type="match status" value="1"/>
</dbReference>
<dbReference type="PROSITE" id="PS50005">
    <property type="entry name" value="TPR"/>
    <property type="match status" value="4"/>
</dbReference>
<dbReference type="Pfam" id="PF13424">
    <property type="entry name" value="TPR_12"/>
    <property type="match status" value="2"/>
</dbReference>
<comment type="caution">
    <text evidence="4">The sequence shown here is derived from an EMBL/GenBank/DDBJ whole genome shotgun (WGS) entry which is preliminary data.</text>
</comment>
<dbReference type="EMBL" id="CAJNOV010014490">
    <property type="protein sequence ID" value="CAF1550543.1"/>
    <property type="molecule type" value="Genomic_DNA"/>
</dbReference>
<dbReference type="AlphaFoldDB" id="A0A815WYC0"/>
<evidence type="ECO:0000313" key="4">
    <source>
        <dbReference type="EMBL" id="CAF1550543.1"/>
    </source>
</evidence>
<proteinExistence type="predicted"/>
<dbReference type="InterPro" id="IPR011990">
    <property type="entry name" value="TPR-like_helical_dom_sf"/>
</dbReference>
<feature type="repeat" description="TPR" evidence="3">
    <location>
        <begin position="457"/>
        <end position="490"/>
    </location>
</feature>
<dbReference type="Gene3D" id="3.90.176.10">
    <property type="entry name" value="Toxin ADP-ribosyltransferase, Chain A, domain 1"/>
    <property type="match status" value="1"/>
</dbReference>
<evidence type="ECO:0000256" key="1">
    <source>
        <dbReference type="ARBA" id="ARBA00022737"/>
    </source>
</evidence>
<evidence type="ECO:0000256" key="3">
    <source>
        <dbReference type="PROSITE-ProRule" id="PRU00339"/>
    </source>
</evidence>
<gene>
    <name evidence="4" type="ORF">CJN711_LOCUS30374</name>
</gene>
<evidence type="ECO:0000256" key="2">
    <source>
        <dbReference type="ARBA" id="ARBA00022803"/>
    </source>
</evidence>
<dbReference type="PANTHER" id="PTHR45641:SF19">
    <property type="entry name" value="NEPHROCYSTIN-3"/>
    <property type="match status" value="1"/>
</dbReference>
<dbReference type="Proteomes" id="UP000663855">
    <property type="component" value="Unassembled WGS sequence"/>
</dbReference>
<name>A0A815WYC0_9BILA</name>
<reference evidence="4" key="1">
    <citation type="submission" date="2021-02" db="EMBL/GenBank/DDBJ databases">
        <authorList>
            <person name="Nowell W R."/>
        </authorList>
    </citation>
    <scope>NUCLEOTIDE SEQUENCE</scope>
</reference>
<evidence type="ECO:0000313" key="5">
    <source>
        <dbReference type="Proteomes" id="UP000663855"/>
    </source>
</evidence>
<feature type="repeat" description="TPR" evidence="3">
    <location>
        <begin position="553"/>
        <end position="586"/>
    </location>
</feature>
<keyword evidence="1" id="KW-0677">Repeat</keyword>
<organism evidence="4 5">
    <name type="scientific">Rotaria magnacalcarata</name>
    <dbReference type="NCBI Taxonomy" id="392030"/>
    <lineage>
        <taxon>Eukaryota</taxon>
        <taxon>Metazoa</taxon>
        <taxon>Spiralia</taxon>
        <taxon>Gnathifera</taxon>
        <taxon>Rotifera</taxon>
        <taxon>Eurotatoria</taxon>
        <taxon>Bdelloidea</taxon>
        <taxon>Philodinida</taxon>
        <taxon>Philodinidae</taxon>
        <taxon>Rotaria</taxon>
    </lineage>
</organism>
<dbReference type="InterPro" id="IPR019734">
    <property type="entry name" value="TPR_rpt"/>
</dbReference>
<dbReference type="PANTHER" id="PTHR45641">
    <property type="entry name" value="TETRATRICOPEPTIDE REPEAT PROTEIN (AFU_ORTHOLOGUE AFUA_6G03870)"/>
    <property type="match status" value="1"/>
</dbReference>
<accession>A0A815WYC0</accession>
<feature type="repeat" description="TPR" evidence="3">
    <location>
        <begin position="499"/>
        <end position="532"/>
    </location>
</feature>
<feature type="repeat" description="TPR" evidence="3">
    <location>
        <begin position="595"/>
        <end position="628"/>
    </location>
</feature>
<keyword evidence="2 3" id="KW-0802">TPR repeat</keyword>
<dbReference type="Gene3D" id="1.25.40.10">
    <property type="entry name" value="Tetratricopeptide repeat domain"/>
    <property type="match status" value="2"/>
</dbReference>
<dbReference type="SUPFAM" id="SSF48452">
    <property type="entry name" value="TPR-like"/>
    <property type="match status" value="1"/>
</dbReference>